<name>A0A3P5XHQ8_9RHOB</name>
<proteinExistence type="predicted"/>
<dbReference type="OrthoDB" id="9928233at2"/>
<feature type="region of interest" description="Disordered" evidence="1">
    <location>
        <begin position="17"/>
        <end position="44"/>
    </location>
</feature>
<gene>
    <name evidence="2" type="ORF">XINFAN_02025</name>
</gene>
<organism evidence="2 3">
    <name type="scientific">Pseudogemmobacter humi</name>
    <dbReference type="NCBI Taxonomy" id="2483812"/>
    <lineage>
        <taxon>Bacteria</taxon>
        <taxon>Pseudomonadati</taxon>
        <taxon>Pseudomonadota</taxon>
        <taxon>Alphaproteobacteria</taxon>
        <taxon>Rhodobacterales</taxon>
        <taxon>Paracoccaceae</taxon>
        <taxon>Pseudogemmobacter</taxon>
    </lineage>
</organism>
<sequence>MRLWYFETVSALGRWTPNTSPDRPDTVHHGGHLRIKTTSGMGPRVRGIVEVPPEHQDRLLQELHGTLSPDASGGAVAPTGTGDAA</sequence>
<dbReference type="EMBL" id="UXAW01000067">
    <property type="protein sequence ID" value="VDC28250.1"/>
    <property type="molecule type" value="Genomic_DNA"/>
</dbReference>
<keyword evidence="3" id="KW-1185">Reference proteome</keyword>
<evidence type="ECO:0000313" key="3">
    <source>
        <dbReference type="Proteomes" id="UP000277498"/>
    </source>
</evidence>
<dbReference type="AlphaFoldDB" id="A0A3P5XHQ8"/>
<dbReference type="RefSeq" id="WP_124086572.1">
    <property type="nucleotide sequence ID" value="NZ_UXAW01000067.1"/>
</dbReference>
<accession>A0A3P5XHQ8</accession>
<protein>
    <submittedName>
        <fullName evidence="2">Uncharacterized protein</fullName>
    </submittedName>
</protein>
<dbReference type="Proteomes" id="UP000277498">
    <property type="component" value="Unassembled WGS sequence"/>
</dbReference>
<feature type="region of interest" description="Disordered" evidence="1">
    <location>
        <begin position="63"/>
        <end position="85"/>
    </location>
</feature>
<reference evidence="2 3" key="1">
    <citation type="submission" date="2018-11" db="EMBL/GenBank/DDBJ databases">
        <authorList>
            <person name="Criscuolo A."/>
        </authorList>
    </citation>
    <scope>NUCLEOTIDE SEQUENCE [LARGE SCALE GENOMIC DNA]</scope>
    <source>
        <strain evidence="2">ACIP111625</strain>
    </source>
</reference>
<evidence type="ECO:0000313" key="2">
    <source>
        <dbReference type="EMBL" id="VDC28250.1"/>
    </source>
</evidence>
<evidence type="ECO:0000256" key="1">
    <source>
        <dbReference type="SAM" id="MobiDB-lite"/>
    </source>
</evidence>